<evidence type="ECO:0000256" key="2">
    <source>
        <dbReference type="ARBA" id="ARBA00008697"/>
    </source>
</evidence>
<keyword evidence="9 11" id="KW-0472">Membrane</keyword>
<keyword evidence="8 11" id="KW-1133">Transmembrane helix</keyword>
<dbReference type="InterPro" id="IPR003838">
    <property type="entry name" value="ABC3_permease_C"/>
</dbReference>
<evidence type="ECO:0000256" key="5">
    <source>
        <dbReference type="ARBA" id="ARBA00022448"/>
    </source>
</evidence>
<dbReference type="OrthoDB" id="384327at2"/>
<evidence type="ECO:0000259" key="13">
    <source>
        <dbReference type="Pfam" id="PF12704"/>
    </source>
</evidence>
<reference evidence="14 15" key="1">
    <citation type="submission" date="2017-05" db="EMBL/GenBank/DDBJ databases">
        <title>Vagococcus spp. assemblies.</title>
        <authorList>
            <person name="Gulvik C.A."/>
        </authorList>
    </citation>
    <scope>NUCLEOTIDE SEQUENCE [LARGE SCALE GENOMIC DNA]</scope>
    <source>
        <strain evidence="14 15">SS1995</strain>
    </source>
</reference>
<evidence type="ECO:0000256" key="8">
    <source>
        <dbReference type="ARBA" id="ARBA00022989"/>
    </source>
</evidence>
<evidence type="ECO:0000256" key="3">
    <source>
        <dbReference type="ARBA" id="ARBA00011131"/>
    </source>
</evidence>
<dbReference type="PANTHER" id="PTHR43738">
    <property type="entry name" value="ABC TRANSPORTER, MEMBRANE PROTEIN"/>
    <property type="match status" value="1"/>
</dbReference>
<organism evidence="14 15">
    <name type="scientific">Vagococcus vulneris</name>
    <dbReference type="NCBI Taxonomy" id="1977869"/>
    <lineage>
        <taxon>Bacteria</taxon>
        <taxon>Bacillati</taxon>
        <taxon>Bacillota</taxon>
        <taxon>Bacilli</taxon>
        <taxon>Lactobacillales</taxon>
        <taxon>Enterococcaceae</taxon>
        <taxon>Vagococcus</taxon>
    </lineage>
</organism>
<evidence type="ECO:0000259" key="12">
    <source>
        <dbReference type="Pfam" id="PF02687"/>
    </source>
</evidence>
<dbReference type="AlphaFoldDB" id="A0A430A1M0"/>
<comment type="subunit">
    <text evidence="3">The complex is composed of two ATP-binding proteins (HrtA), two transmembrane proteins (HrtB) and a solute-binding protein.</text>
</comment>
<accession>A0A430A1M0</accession>
<dbReference type="InterPro" id="IPR025857">
    <property type="entry name" value="MacB_PCD"/>
</dbReference>
<dbReference type="Pfam" id="PF02687">
    <property type="entry name" value="FtsX"/>
    <property type="match status" value="1"/>
</dbReference>
<feature type="transmembrane region" description="Helical" evidence="11">
    <location>
        <begin position="322"/>
        <end position="344"/>
    </location>
</feature>
<protein>
    <recommendedName>
        <fullName evidence="4">Putative hemin transport system permease protein HrtB</fullName>
    </recommendedName>
</protein>
<evidence type="ECO:0000256" key="1">
    <source>
        <dbReference type="ARBA" id="ARBA00004651"/>
    </source>
</evidence>
<name>A0A430A1M0_9ENTE</name>
<feature type="domain" description="MacB-like periplasmic core" evidence="13">
    <location>
        <begin position="17"/>
        <end position="179"/>
    </location>
</feature>
<dbReference type="PANTHER" id="PTHR43738:SF1">
    <property type="entry name" value="HEMIN TRANSPORT SYSTEM PERMEASE PROTEIN HRTB-RELATED"/>
    <property type="match status" value="1"/>
</dbReference>
<proteinExistence type="inferred from homology"/>
<comment type="caution">
    <text evidence="14">The sequence shown here is derived from an EMBL/GenBank/DDBJ whole genome shotgun (WGS) entry which is preliminary data.</text>
</comment>
<evidence type="ECO:0000256" key="9">
    <source>
        <dbReference type="ARBA" id="ARBA00023136"/>
    </source>
</evidence>
<dbReference type="RefSeq" id="WP_125983235.1">
    <property type="nucleotide sequence ID" value="NZ_NGJS01000002.1"/>
</dbReference>
<feature type="transmembrane region" description="Helical" evidence="11">
    <location>
        <begin position="15"/>
        <end position="36"/>
    </location>
</feature>
<keyword evidence="15" id="KW-1185">Reference proteome</keyword>
<comment type="similarity">
    <text evidence="2">Belongs to the ABC-4 integral membrane protein family. HrtB subfamily.</text>
</comment>
<dbReference type="EMBL" id="NGJS01000002">
    <property type="protein sequence ID" value="RSU00283.1"/>
    <property type="molecule type" value="Genomic_DNA"/>
</dbReference>
<dbReference type="Pfam" id="PF12704">
    <property type="entry name" value="MacB_PCD"/>
    <property type="match status" value="1"/>
</dbReference>
<gene>
    <name evidence="14" type="ORF">CBF37_03015</name>
</gene>
<keyword evidence="5" id="KW-0813">Transport</keyword>
<evidence type="ECO:0000313" key="15">
    <source>
        <dbReference type="Proteomes" id="UP000287857"/>
    </source>
</evidence>
<keyword evidence="7 11" id="KW-0812">Transmembrane</keyword>
<dbReference type="GO" id="GO:0005886">
    <property type="term" value="C:plasma membrane"/>
    <property type="evidence" value="ECO:0007669"/>
    <property type="project" value="UniProtKB-SubCell"/>
</dbReference>
<comment type="function">
    <text evidence="10">Part of the ABC transporter complex hrt involved in hemin import. Responsible for the translocation of the substrate across the membrane.</text>
</comment>
<evidence type="ECO:0000256" key="11">
    <source>
        <dbReference type="SAM" id="Phobius"/>
    </source>
</evidence>
<evidence type="ECO:0000256" key="4">
    <source>
        <dbReference type="ARBA" id="ARBA00016962"/>
    </source>
</evidence>
<comment type="subcellular location">
    <subcellularLocation>
        <location evidence="1">Cell membrane</location>
        <topology evidence="1">Multi-pass membrane protein</topology>
    </subcellularLocation>
</comment>
<evidence type="ECO:0000313" key="14">
    <source>
        <dbReference type="EMBL" id="RSU00283.1"/>
    </source>
</evidence>
<dbReference type="Proteomes" id="UP000287857">
    <property type="component" value="Unassembled WGS sequence"/>
</dbReference>
<feature type="transmembrane region" description="Helical" evidence="11">
    <location>
        <begin position="238"/>
        <end position="258"/>
    </location>
</feature>
<feature type="transmembrane region" description="Helical" evidence="11">
    <location>
        <begin position="278"/>
        <end position="302"/>
    </location>
</feature>
<keyword evidence="6" id="KW-1003">Cell membrane</keyword>
<evidence type="ECO:0000256" key="10">
    <source>
        <dbReference type="ARBA" id="ARBA00024973"/>
    </source>
</evidence>
<evidence type="ECO:0000256" key="6">
    <source>
        <dbReference type="ARBA" id="ARBA00022475"/>
    </source>
</evidence>
<dbReference type="InterPro" id="IPR051125">
    <property type="entry name" value="ABC-4/HrtB_transporter"/>
</dbReference>
<evidence type="ECO:0000256" key="7">
    <source>
        <dbReference type="ARBA" id="ARBA00022692"/>
    </source>
</evidence>
<feature type="domain" description="ABC3 transporter permease C-terminal" evidence="12">
    <location>
        <begin position="239"/>
        <end position="349"/>
    </location>
</feature>
<sequence length="354" mass="38820">MFLAIKEIKYSKLRYTLIIGIMFLISFMVFMLSGLANGLSRQFSQAVIDWHAKTVVMSEESNRILAASQLSLDNLKEVDGKSKVPLTVYSGSVKDKNNKTNISVFGTEKGAFFLPKTTSGSSFKKDNEITISQNLADVGFKVGDTISLGSDNTKLKVVGITKATYYQATPVLYTTTKTVTDLKFGDKAFKNNKNYPINAILTDATDTHISSKSLDKMSSQKFIESIPGYTAQDITLKAMIYFLFIIAVAIIGIFMYVITLQKTAIFGVMKVQGISDWFISKSIIAQSFLVGFIGVTLSGIVSYALQFGLPKAMPFAVNLPQWLIYGGILIIMSILGGIFSILTVRKVDPIKAIG</sequence>